<evidence type="ECO:0000313" key="5">
    <source>
        <dbReference type="EMBL" id="RLK50286.1"/>
    </source>
</evidence>
<dbReference type="InterPro" id="IPR036428">
    <property type="entry name" value="PCD_sf"/>
</dbReference>
<dbReference type="EMBL" id="RCDA01000001">
    <property type="protein sequence ID" value="RLK50286.1"/>
    <property type="molecule type" value="Genomic_DNA"/>
</dbReference>
<sequence>MSLTEKRCTACEGGVSPMDSNEARQYLAEVPGWTLTHDDTRIARRFKTQDFASALAFTQTIGALAEEEDHHPQITLGWGFVEVELYTHKIGGLHQNDFILAAKINQAWNAAGG</sequence>
<comment type="similarity">
    <text evidence="2 4">Belongs to the pterin-4-alpha-carbinolamine dehydratase family.</text>
</comment>
<proteinExistence type="inferred from homology"/>
<protein>
    <recommendedName>
        <fullName evidence="4">Putative pterin-4-alpha-carbinolamine dehydratase</fullName>
        <shortName evidence="4">PHS</shortName>
        <ecNumber evidence="4">4.2.1.96</ecNumber>
    </recommendedName>
    <alternativeName>
        <fullName evidence="4">4-alpha-hydroxy-tetrahydropterin dehydratase</fullName>
    </alternativeName>
    <alternativeName>
        <fullName evidence="4">Pterin carbinolamine dehydratase</fullName>
        <shortName evidence="4">PCD</shortName>
    </alternativeName>
</protein>
<dbReference type="GO" id="GO:0006729">
    <property type="term" value="P:tetrahydrobiopterin biosynthetic process"/>
    <property type="evidence" value="ECO:0007669"/>
    <property type="project" value="InterPro"/>
</dbReference>
<evidence type="ECO:0000256" key="4">
    <source>
        <dbReference type="HAMAP-Rule" id="MF_00434"/>
    </source>
</evidence>
<evidence type="ECO:0000313" key="6">
    <source>
        <dbReference type="Proteomes" id="UP000275461"/>
    </source>
</evidence>
<dbReference type="OrthoDB" id="5294615at2"/>
<dbReference type="HAMAP" id="MF_00434">
    <property type="entry name" value="Pterin_4_alpha"/>
    <property type="match status" value="1"/>
</dbReference>
<dbReference type="SUPFAM" id="SSF55248">
    <property type="entry name" value="PCD-like"/>
    <property type="match status" value="1"/>
</dbReference>
<evidence type="ECO:0000256" key="3">
    <source>
        <dbReference type="ARBA" id="ARBA00023239"/>
    </source>
</evidence>
<keyword evidence="6" id="KW-1185">Reference proteome</keyword>
<reference evidence="5 6" key="1">
    <citation type="submission" date="2018-10" db="EMBL/GenBank/DDBJ databases">
        <title>Genomic Encyclopedia of Type Strains, Phase IV (KMG-IV): sequencing the most valuable type-strain genomes for metagenomic binning, comparative biology and taxonomic classification.</title>
        <authorList>
            <person name="Goeker M."/>
        </authorList>
    </citation>
    <scope>NUCLEOTIDE SEQUENCE [LARGE SCALE GENOMIC DNA]</scope>
    <source>
        <strain evidence="5 6">DSM 12769</strain>
    </source>
</reference>
<accession>A0A498C833</accession>
<dbReference type="AlphaFoldDB" id="A0A498C833"/>
<dbReference type="EC" id="4.2.1.96" evidence="4"/>
<dbReference type="Gene3D" id="3.30.1360.20">
    <property type="entry name" value="Transcriptional coactivator/pterin dehydratase"/>
    <property type="match status" value="1"/>
</dbReference>
<name>A0A498C833_9GAMM</name>
<dbReference type="GO" id="GO:0008124">
    <property type="term" value="F:4-alpha-hydroxytetrahydrobiopterin dehydratase activity"/>
    <property type="evidence" value="ECO:0007669"/>
    <property type="project" value="UniProtKB-UniRule"/>
</dbReference>
<comment type="catalytic activity">
    <reaction evidence="1 4">
        <text>(4aS,6R)-4a-hydroxy-L-erythro-5,6,7,8-tetrahydrobiopterin = (6R)-L-erythro-6,7-dihydrobiopterin + H2O</text>
        <dbReference type="Rhea" id="RHEA:11920"/>
        <dbReference type="ChEBI" id="CHEBI:15377"/>
        <dbReference type="ChEBI" id="CHEBI:15642"/>
        <dbReference type="ChEBI" id="CHEBI:43120"/>
        <dbReference type="EC" id="4.2.1.96"/>
    </reaction>
</comment>
<comment type="caution">
    <text evidence="5">The sequence shown here is derived from an EMBL/GenBank/DDBJ whole genome shotgun (WGS) entry which is preliminary data.</text>
</comment>
<dbReference type="CDD" id="cd00913">
    <property type="entry name" value="PCD_DCoH_subfamily_a"/>
    <property type="match status" value="1"/>
</dbReference>
<dbReference type="InterPro" id="IPR050376">
    <property type="entry name" value="Pterin-4-alpha-carb_dehyd"/>
</dbReference>
<gene>
    <name evidence="5" type="ORF">DFR31_0179</name>
</gene>
<dbReference type="InterPro" id="IPR001533">
    <property type="entry name" value="Pterin_deHydtase"/>
</dbReference>
<dbReference type="Proteomes" id="UP000275461">
    <property type="component" value="Unassembled WGS sequence"/>
</dbReference>
<dbReference type="PANTHER" id="PTHR42805">
    <property type="entry name" value="PTERIN-4-ALPHA-CARBINOLAMINE DEHYDRATASE-RELATED"/>
    <property type="match status" value="1"/>
</dbReference>
<organism evidence="5 6">
    <name type="scientific">Alkalispirillum mobile</name>
    <dbReference type="NCBI Taxonomy" id="85925"/>
    <lineage>
        <taxon>Bacteria</taxon>
        <taxon>Pseudomonadati</taxon>
        <taxon>Pseudomonadota</taxon>
        <taxon>Gammaproteobacteria</taxon>
        <taxon>Chromatiales</taxon>
        <taxon>Ectothiorhodospiraceae</taxon>
        <taxon>Alkalispirillum</taxon>
    </lineage>
</organism>
<dbReference type="PANTHER" id="PTHR42805:SF1">
    <property type="entry name" value="PTERIN-4-ALPHA-CARBINOLAMINE DEHYDRATASE-RELATED"/>
    <property type="match status" value="1"/>
</dbReference>
<evidence type="ECO:0000256" key="1">
    <source>
        <dbReference type="ARBA" id="ARBA00001554"/>
    </source>
</evidence>
<evidence type="ECO:0000256" key="2">
    <source>
        <dbReference type="ARBA" id="ARBA00006472"/>
    </source>
</evidence>
<keyword evidence="3 4" id="KW-0456">Lyase</keyword>
<dbReference type="Pfam" id="PF01329">
    <property type="entry name" value="Pterin_4a"/>
    <property type="match status" value="1"/>
</dbReference>